<dbReference type="EMBL" id="LGST01000041">
    <property type="protein sequence ID" value="KND97539.1"/>
    <property type="molecule type" value="Genomic_DNA"/>
</dbReference>
<evidence type="ECO:0000313" key="2">
    <source>
        <dbReference type="Proteomes" id="UP000037122"/>
    </source>
</evidence>
<reference evidence="2" key="1">
    <citation type="journal article" date="2015" name="BMC Genomics">
        <title>Draft genome of a commonly misdiagnosed multidrug resistant pathogen Candida auris.</title>
        <authorList>
            <person name="Chatterjee S."/>
            <person name="Alampalli S.V."/>
            <person name="Nageshan R.K."/>
            <person name="Chettiar S.T."/>
            <person name="Joshi S."/>
            <person name="Tatu U.S."/>
        </authorList>
    </citation>
    <scope>NUCLEOTIDE SEQUENCE [LARGE SCALE GENOMIC DNA]</scope>
    <source>
        <strain evidence="2">6684</strain>
    </source>
</reference>
<comment type="caution">
    <text evidence="1">The sequence shown here is derived from an EMBL/GenBank/DDBJ whole genome shotgun (WGS) entry which is preliminary data.</text>
</comment>
<protein>
    <submittedName>
        <fullName evidence="1">Uncharacterized protein</fullName>
    </submittedName>
</protein>
<dbReference type="VEuPathDB" id="FungiDB:QG37_05931"/>
<dbReference type="AlphaFoldDB" id="A0A0L0NU84"/>
<evidence type="ECO:0000313" key="1">
    <source>
        <dbReference type="EMBL" id="KND97539.1"/>
    </source>
</evidence>
<accession>A0A0L0NU84</accession>
<proteinExistence type="predicted"/>
<organism evidence="1 2">
    <name type="scientific">Candidozyma auris</name>
    <name type="common">Yeast</name>
    <name type="synonym">Candida auris</name>
    <dbReference type="NCBI Taxonomy" id="498019"/>
    <lineage>
        <taxon>Eukaryota</taxon>
        <taxon>Fungi</taxon>
        <taxon>Dikarya</taxon>
        <taxon>Ascomycota</taxon>
        <taxon>Saccharomycotina</taxon>
        <taxon>Pichiomycetes</taxon>
        <taxon>Metschnikowiaceae</taxon>
        <taxon>Candidozyma</taxon>
    </lineage>
</organism>
<name>A0A0L0NU84_CANAR</name>
<dbReference type="Proteomes" id="UP000037122">
    <property type="component" value="Unassembled WGS sequence"/>
</dbReference>
<gene>
    <name evidence="1" type="ORF">QG37_05931</name>
</gene>
<sequence>MMQICLLSLEGKKFWKNTNMNGFTKTQKCFMTQI</sequence>